<accession>N1PX24</accession>
<gene>
    <name evidence="2" type="ORF">DOTSEDRAFT_31487</name>
</gene>
<evidence type="ECO:0000313" key="2">
    <source>
        <dbReference type="EMBL" id="EME46965.1"/>
    </source>
</evidence>
<reference evidence="2 3" key="2">
    <citation type="journal article" date="2012" name="PLoS Pathog.">
        <title>Diverse lifestyles and strategies of plant pathogenesis encoded in the genomes of eighteen Dothideomycetes fungi.</title>
        <authorList>
            <person name="Ohm R.A."/>
            <person name="Feau N."/>
            <person name="Henrissat B."/>
            <person name="Schoch C.L."/>
            <person name="Horwitz B.A."/>
            <person name="Barry K.W."/>
            <person name="Condon B.J."/>
            <person name="Copeland A.C."/>
            <person name="Dhillon B."/>
            <person name="Glaser F."/>
            <person name="Hesse C.N."/>
            <person name="Kosti I."/>
            <person name="LaButti K."/>
            <person name="Lindquist E.A."/>
            <person name="Lucas S."/>
            <person name="Salamov A.A."/>
            <person name="Bradshaw R.E."/>
            <person name="Ciuffetti L."/>
            <person name="Hamelin R.C."/>
            <person name="Kema G.H.J."/>
            <person name="Lawrence C."/>
            <person name="Scott J.A."/>
            <person name="Spatafora J.W."/>
            <person name="Turgeon B.G."/>
            <person name="de Wit P.J.G.M."/>
            <person name="Zhong S."/>
            <person name="Goodwin S.B."/>
            <person name="Grigoriev I.V."/>
        </authorList>
    </citation>
    <scope>NUCLEOTIDE SEQUENCE [LARGE SCALE GENOMIC DNA]</scope>
    <source>
        <strain evidence="3">NZE10 / CBS 128990</strain>
    </source>
</reference>
<dbReference type="HOGENOM" id="CLU_1147174_0_0_1"/>
<protein>
    <submittedName>
        <fullName evidence="2">Uncharacterized protein</fullName>
    </submittedName>
</protein>
<evidence type="ECO:0000256" key="1">
    <source>
        <dbReference type="SAM" id="MobiDB-lite"/>
    </source>
</evidence>
<feature type="compositionally biased region" description="Low complexity" evidence="1">
    <location>
        <begin position="62"/>
        <end position="86"/>
    </location>
</feature>
<feature type="region of interest" description="Disordered" evidence="1">
    <location>
        <begin position="1"/>
        <end position="90"/>
    </location>
</feature>
<reference evidence="3" key="1">
    <citation type="journal article" date="2012" name="PLoS Genet.">
        <title>The genomes of the fungal plant pathogens Cladosporium fulvum and Dothistroma septosporum reveal adaptation to different hosts and lifestyles but also signatures of common ancestry.</title>
        <authorList>
            <person name="de Wit P.J.G.M."/>
            <person name="van der Burgt A."/>
            <person name="Oekmen B."/>
            <person name="Stergiopoulos I."/>
            <person name="Abd-Elsalam K.A."/>
            <person name="Aerts A.L."/>
            <person name="Bahkali A.H."/>
            <person name="Beenen H.G."/>
            <person name="Chettri P."/>
            <person name="Cox M.P."/>
            <person name="Datema E."/>
            <person name="de Vries R.P."/>
            <person name="Dhillon B."/>
            <person name="Ganley A.R."/>
            <person name="Griffiths S.A."/>
            <person name="Guo Y."/>
            <person name="Hamelin R.C."/>
            <person name="Henrissat B."/>
            <person name="Kabir M.S."/>
            <person name="Jashni M.K."/>
            <person name="Kema G."/>
            <person name="Klaubauf S."/>
            <person name="Lapidus A."/>
            <person name="Levasseur A."/>
            <person name="Lindquist E."/>
            <person name="Mehrabi R."/>
            <person name="Ohm R.A."/>
            <person name="Owen T.J."/>
            <person name="Salamov A."/>
            <person name="Schwelm A."/>
            <person name="Schijlen E."/>
            <person name="Sun H."/>
            <person name="van den Burg H.A."/>
            <person name="van Ham R.C.H.J."/>
            <person name="Zhang S."/>
            <person name="Goodwin S.B."/>
            <person name="Grigoriev I.V."/>
            <person name="Collemare J."/>
            <person name="Bradshaw R.E."/>
        </authorList>
    </citation>
    <scope>NUCLEOTIDE SEQUENCE [LARGE SCALE GENOMIC DNA]</scope>
    <source>
        <strain evidence="3">NZE10 / CBS 128990</strain>
    </source>
</reference>
<dbReference type="Proteomes" id="UP000016933">
    <property type="component" value="Unassembled WGS sequence"/>
</dbReference>
<proteinExistence type="predicted"/>
<keyword evidence="3" id="KW-1185">Reference proteome</keyword>
<sequence>MSSSSTSGQTYDRDEAYTRQHHQDSHHRGHGVWVPGLPSAGAPPQTAVVGPGATQWRASNLTPRGRASAATATASSQPRSSTAPAAMQPRAPLHMRFRPATATQPASIYRARIVTLRVASEILAALESRSVKEVTAASALLTLSNMSAANAPASPLAPLRSASAPSLSVLPPAAQVNLIPQRYFGPFAGGPTQIPRVGGDDDSVIREAQASMAAEMAAFLKKEEALEEQADTIGGEYQEEAT</sequence>
<dbReference type="AlphaFoldDB" id="N1PX24"/>
<feature type="compositionally biased region" description="Basic and acidic residues" evidence="1">
    <location>
        <begin position="11"/>
        <end position="23"/>
    </location>
</feature>
<feature type="compositionally biased region" description="Polar residues" evidence="1">
    <location>
        <begin position="1"/>
        <end position="10"/>
    </location>
</feature>
<dbReference type="EMBL" id="KB446536">
    <property type="protein sequence ID" value="EME46965.1"/>
    <property type="molecule type" value="Genomic_DNA"/>
</dbReference>
<evidence type="ECO:0000313" key="3">
    <source>
        <dbReference type="Proteomes" id="UP000016933"/>
    </source>
</evidence>
<organism evidence="2 3">
    <name type="scientific">Dothistroma septosporum (strain NZE10 / CBS 128990)</name>
    <name type="common">Red band needle blight fungus</name>
    <name type="synonym">Mycosphaerella pini</name>
    <dbReference type="NCBI Taxonomy" id="675120"/>
    <lineage>
        <taxon>Eukaryota</taxon>
        <taxon>Fungi</taxon>
        <taxon>Dikarya</taxon>
        <taxon>Ascomycota</taxon>
        <taxon>Pezizomycotina</taxon>
        <taxon>Dothideomycetes</taxon>
        <taxon>Dothideomycetidae</taxon>
        <taxon>Mycosphaerellales</taxon>
        <taxon>Mycosphaerellaceae</taxon>
        <taxon>Dothistroma</taxon>
    </lineage>
</organism>
<dbReference type="OrthoDB" id="5356721at2759"/>
<name>N1PX24_DOTSN</name>